<evidence type="ECO:0000313" key="6">
    <source>
        <dbReference type="Proteomes" id="UP000694843"/>
    </source>
</evidence>
<dbReference type="OrthoDB" id="415411at2759"/>
<feature type="compositionally biased region" description="Polar residues" evidence="3">
    <location>
        <begin position="1142"/>
        <end position="1162"/>
    </location>
</feature>
<feature type="region of interest" description="Disordered" evidence="3">
    <location>
        <begin position="1065"/>
        <end position="1191"/>
    </location>
</feature>
<feature type="compositionally biased region" description="Polar residues" evidence="3">
    <location>
        <begin position="1065"/>
        <end position="1119"/>
    </location>
</feature>
<evidence type="ECO:0000256" key="4">
    <source>
        <dbReference type="SAM" id="Phobius"/>
    </source>
</evidence>
<dbReference type="PANTHER" id="PTHR10151">
    <property type="entry name" value="ECTONUCLEOTIDE PYROPHOSPHATASE/PHOSPHODIESTERASE"/>
    <property type="match status" value="1"/>
</dbReference>
<evidence type="ECO:0000313" key="7">
    <source>
        <dbReference type="RefSeq" id="XP_018023842.1"/>
    </source>
</evidence>
<feature type="compositionally biased region" description="Polar residues" evidence="3">
    <location>
        <begin position="879"/>
        <end position="912"/>
    </location>
</feature>
<dbReference type="PANTHER" id="PTHR10151:SF114">
    <property type="entry name" value="ECTONUCLEOTIDE PYROPHOSPHATASE_PHOSPHODIESTERASE C27A7.3"/>
    <property type="match status" value="1"/>
</dbReference>
<dbReference type="GO" id="GO:0016529">
    <property type="term" value="C:sarcoplasmic reticulum"/>
    <property type="evidence" value="ECO:0007669"/>
    <property type="project" value="TreeGrafter"/>
</dbReference>
<dbReference type="Pfam" id="PF01663">
    <property type="entry name" value="Phosphodiest"/>
    <property type="match status" value="1"/>
</dbReference>
<gene>
    <name evidence="7" type="primary">LOC108679668</name>
</gene>
<protein>
    <submittedName>
        <fullName evidence="7">Uncharacterized protein LOC108679668 isoform X1</fullName>
    </submittedName>
</protein>
<keyword evidence="4" id="KW-0812">Transmembrane</keyword>
<feature type="compositionally biased region" description="Basic and acidic residues" evidence="3">
    <location>
        <begin position="1178"/>
        <end position="1191"/>
    </location>
</feature>
<proteinExistence type="predicted"/>
<accession>A0A8B7PDZ7</accession>
<dbReference type="Gene3D" id="3.40.570.10">
    <property type="entry name" value="Extracellular Endonuclease, subunit A"/>
    <property type="match status" value="1"/>
</dbReference>
<feature type="region of interest" description="Disordered" evidence="3">
    <location>
        <begin position="150"/>
        <end position="182"/>
    </location>
</feature>
<dbReference type="SUPFAM" id="SSF53649">
    <property type="entry name" value="Alkaline phosphatase-like"/>
    <property type="match status" value="1"/>
</dbReference>
<dbReference type="InterPro" id="IPR044929">
    <property type="entry name" value="DNA/RNA_non-sp_Endonuclease_sf"/>
</dbReference>
<dbReference type="SMART" id="SM00477">
    <property type="entry name" value="NUC"/>
    <property type="match status" value="1"/>
</dbReference>
<organism evidence="6 7">
    <name type="scientific">Hyalella azteca</name>
    <name type="common">Amphipod</name>
    <dbReference type="NCBI Taxonomy" id="294128"/>
    <lineage>
        <taxon>Eukaryota</taxon>
        <taxon>Metazoa</taxon>
        <taxon>Ecdysozoa</taxon>
        <taxon>Arthropoda</taxon>
        <taxon>Crustacea</taxon>
        <taxon>Multicrustacea</taxon>
        <taxon>Malacostraca</taxon>
        <taxon>Eumalacostraca</taxon>
        <taxon>Peracarida</taxon>
        <taxon>Amphipoda</taxon>
        <taxon>Senticaudata</taxon>
        <taxon>Talitrida</taxon>
        <taxon>Talitroidea</taxon>
        <taxon>Hyalellidae</taxon>
        <taxon>Hyalella</taxon>
    </lineage>
</organism>
<keyword evidence="1" id="KW-0378">Hydrolase</keyword>
<evidence type="ECO:0000256" key="1">
    <source>
        <dbReference type="ARBA" id="ARBA00022801"/>
    </source>
</evidence>
<dbReference type="RefSeq" id="XP_018023842.1">
    <property type="nucleotide sequence ID" value="XM_018168353.2"/>
</dbReference>
<feature type="compositionally biased region" description="Basic and acidic residues" evidence="3">
    <location>
        <begin position="865"/>
        <end position="876"/>
    </location>
</feature>
<evidence type="ECO:0000256" key="2">
    <source>
        <dbReference type="ARBA" id="ARBA00023180"/>
    </source>
</evidence>
<dbReference type="CDD" id="cd16018">
    <property type="entry name" value="Enpp"/>
    <property type="match status" value="1"/>
</dbReference>
<dbReference type="GO" id="GO:0055120">
    <property type="term" value="C:striated muscle dense body"/>
    <property type="evidence" value="ECO:0007669"/>
    <property type="project" value="TreeGrafter"/>
</dbReference>
<keyword evidence="4" id="KW-1133">Transmembrane helix</keyword>
<feature type="region of interest" description="Disordered" evidence="3">
    <location>
        <begin position="788"/>
        <end position="818"/>
    </location>
</feature>
<keyword evidence="2" id="KW-0325">Glycoprotein</keyword>
<sequence length="1478" mass="161779">MHPSLWTASSTNTIKKDSFKSRSSSSGLNSLYTTFNIQEPARANREDNVTLVSAATTKQAVFTLESLFGSSQNTSLDGESVGTDASGACSERGARRSTGNQSDRRRRKSESQYRGSSAGSKRHTNLYGISTNSSNIQNVDAINFTGCDPRVNPRVAEQRGPPSAAGSLPYGDGTESIPEDKSSNFEDFPCDLRSLASTCAESKRKTYDTISISTNYSQMTGSYVSAQYSRKWRVCIALLVGGVLIALCLLGFYLNAESRRAEYLAAAKVKEEVSSSGETDDELAVVGEEKIPPESPALEKSSSWPKSEAEVEANAKWRMTKGSCEYIDLHCPEGYEPPIVLLIGIDGLRNDMITPRTAPALHHLAKCGVWASHLTPVYPTDTFTNLYTIVTGLYPESHGIIGSHIYDASRNKTLRIGKYESIKQNWWAGDPVWNTIQNRGLRSAMYYWPGASVQVNGRSPTIEYKYRNDYPLETGVNKIKEWLLLEPEDRPSLLGLYFDNPNKVIKEAGIYTKRANDSLLEVDHQIDRLMTALHEMNVTSCVDIVVVSDHGVAPSSCANSLYLETFMEKIDHKARVITGAVGRLQAIEGKGSNEEILNQLRCKNRKLRALSKDVLPNRYHYANNERIEGVILDTLPGNRIVTSDTNYCKKAEHGFNNIDPLMQGIFFARGPSFKANYKFSGFRNVEIYNLLTRLLGTKASPNNGTEGSLYHILRDPPPPPTIRINAWPENVLSFLHPRSRDPSFLEELKVPPTEPTISSSPPSTTMVTPISTEMMSSTSIENRAATLNDDTGMESPSISTGTTEPTISSSPPSTTMVTPISTEMMSSTSIENKADSLNDDAGVESSSISTSTTPSISSPIPIDTHPVEDKAVENKEQIPASTTSRPTVSTSEPLVQSSTKATSTSDQEQSEVVSDAADDGNGETKQILESSLSQREGKTVDESSALVKDLQPTAGVESPIPNLTLSSVVTPLAEGENSRDTPEDNGNAVSNSSIVLDKEIAHNSQVNEDLMEVGERSSVDNTMKNGVKNETLLEDKESSTTSPSISVNVSIASTAIVSEVSPSATTDSLSSEQGVQTSSSVSPILPTATTLTTGSSNILPSSTESNVQPTATNLSASDNFEQKNDSLSSLTNTQTTNPQPENAPQSNITNESTNPVTESMLTNRKKRNTCECTSSKDLQQERGRGQPARSDHIAHHCPFGAPQFEAREAPRGTHYILPYTNHINGYIGELGTAIWSSFTLTNSTLDALEMNPLANSTDFGGLSDSPCWLADPRLPRDPDQQCMEYLLDRYNTDVVSMHQLFPQEFEAPEVLAREGYFLTNAIALRKGFTEGGRHSIVGLLREWTRSRNVVNVVTGPVWDRNYNGRGDTIIHIRSLVDFLTPSHVFYIVSSCKTSAGFDLDETDLRKCASDELDVLAFVFPNTKLNDNCQMNDREYSRYHLTSLTDIERLTGLQFFSGFIGESSLPVLLAEQPLELWDD</sequence>
<feature type="domain" description="ENPP1-3/EXOG-like endonuclease/phosphodiesterase" evidence="5">
    <location>
        <begin position="1219"/>
        <end position="1461"/>
    </location>
</feature>
<feature type="region of interest" description="Disordered" evidence="3">
    <location>
        <begin position="73"/>
        <end position="131"/>
    </location>
</feature>
<dbReference type="GeneID" id="108679668"/>
<feature type="transmembrane region" description="Helical" evidence="4">
    <location>
        <begin position="234"/>
        <end position="254"/>
    </location>
</feature>
<feature type="region of interest" description="Disordered" evidence="3">
    <location>
        <begin position="834"/>
        <end position="922"/>
    </location>
</feature>
<keyword evidence="4" id="KW-0472">Membrane</keyword>
<feature type="compositionally biased region" description="Low complexity" evidence="3">
    <location>
        <begin position="1127"/>
        <end position="1140"/>
    </location>
</feature>
<reference evidence="7" key="1">
    <citation type="submission" date="2025-08" db="UniProtKB">
        <authorList>
            <consortium name="RefSeq"/>
        </authorList>
    </citation>
    <scope>IDENTIFICATION</scope>
    <source>
        <tissue evidence="7">Whole organism</tissue>
    </source>
</reference>
<evidence type="ECO:0000259" key="5">
    <source>
        <dbReference type="SMART" id="SM00477"/>
    </source>
</evidence>
<feature type="compositionally biased region" description="Low complexity" evidence="3">
    <location>
        <begin position="795"/>
        <end position="818"/>
    </location>
</feature>
<dbReference type="GO" id="GO:0003676">
    <property type="term" value="F:nucleic acid binding"/>
    <property type="evidence" value="ECO:0007669"/>
    <property type="project" value="InterPro"/>
</dbReference>
<dbReference type="GO" id="GO:0031674">
    <property type="term" value="C:I band"/>
    <property type="evidence" value="ECO:0007669"/>
    <property type="project" value="TreeGrafter"/>
</dbReference>
<dbReference type="InterPro" id="IPR017850">
    <property type="entry name" value="Alkaline_phosphatase_core_sf"/>
</dbReference>
<dbReference type="InterPro" id="IPR044925">
    <property type="entry name" value="His-Me_finger_sf"/>
</dbReference>
<dbReference type="InterPro" id="IPR020821">
    <property type="entry name" value="ENPP1-3/EXOG-like_nuc-like"/>
</dbReference>
<dbReference type="Gene3D" id="3.40.720.10">
    <property type="entry name" value="Alkaline Phosphatase, subunit A"/>
    <property type="match status" value="1"/>
</dbReference>
<dbReference type="GO" id="GO:0046872">
    <property type="term" value="F:metal ion binding"/>
    <property type="evidence" value="ECO:0007669"/>
    <property type="project" value="InterPro"/>
</dbReference>
<dbReference type="Proteomes" id="UP000694843">
    <property type="component" value="Unplaced"/>
</dbReference>
<name>A0A8B7PDZ7_HYAAZ</name>
<keyword evidence="6" id="KW-1185">Reference proteome</keyword>
<dbReference type="SUPFAM" id="SSF54060">
    <property type="entry name" value="His-Me finger endonucleases"/>
    <property type="match status" value="1"/>
</dbReference>
<evidence type="ECO:0000256" key="3">
    <source>
        <dbReference type="SAM" id="MobiDB-lite"/>
    </source>
</evidence>
<dbReference type="InterPro" id="IPR002591">
    <property type="entry name" value="Phosphodiest/P_Trfase"/>
</dbReference>
<feature type="compositionally biased region" description="Low complexity" evidence="3">
    <location>
        <begin position="845"/>
        <end position="862"/>
    </location>
</feature>
<dbReference type="GO" id="GO:0016787">
    <property type="term" value="F:hydrolase activity"/>
    <property type="evidence" value="ECO:0007669"/>
    <property type="project" value="UniProtKB-KW"/>
</dbReference>
<dbReference type="KEGG" id="hazt:108679668"/>